<gene>
    <name evidence="4" type="ORF">A6X21_09850</name>
</gene>
<dbReference type="AlphaFoldDB" id="A0A1C3E774"/>
<dbReference type="Gene3D" id="2.60.120.380">
    <property type="match status" value="2"/>
</dbReference>
<feature type="signal peptide" evidence="2">
    <location>
        <begin position="1"/>
        <end position="25"/>
    </location>
</feature>
<accession>A0A1C3E774</accession>
<sequence length="820" mass="88615">MMKFWFARNLSIACLLMGFATAGHALGADPVVRNVMPRGAQRGTEVELSFNGERLGDAAEVIMYEPGIEVLDFKVENDKLVKARVKLSSDQTPGIRHLRLRTKSGMSKAQNFAISALPVVEEVEPNNEFVKPQVISNNVTINGVVTNEDVDYFVVDAKAGERLTAEVVGIRLGNSMFDPYVSIINESRFELAGSDDAAFGTQDGVASIVVPADGKYIVMVRESSYGGSGDSYYQLHIGNYPRPLAIVPAGGKPGSTVSVTYYGDVKGPLTRDVVLPTLESLPASSPLNFALSASDDSGTSPTGNAFRLTDLENVIEAEPNDSMEQAPLAVLPAAMNGILQTEGDRDLFAFEAKKGENFEFVVYGRRLRSEIDSVLQIWNDKGNAVANSDDSPGTPDSQLRFNCPADGKYFVMIRDHLGRGGNAYHYRIEANPITPRLDFSINEFVQFQEDTLELPAGGRLPFLVTATRRDVGGPIEFRSENLPQGVTIEAPQLADGQGVAQVVLVAAPDAPLSLKMSQIVGFIAADPNRHVEGRVRQDAVMVRGQNNRPFFIEALPALAVSVVEPVPFSVEIVQPKVPLIKNSPLKLKLIAKREGDFKGPINVELLQNPPGVNSSRNAVIAEGQTETVIDVNAAGNAPVGDWKICARVRADVGGSRISASPFVALKVSEPYVKLEFAKSAVEQNAEIDYPVKVEQVTPFEGTAKVVLMGLPHQTTADPLEMTKETQELVFKIKAGPEAPVSKNKNLFCQIIIQQEGEEVIHHLGSGELRIDKPLPPKTTPAPAPTPQVAEAPKPPATKPLSRLEQLRLEQQQKAAAGQAP</sequence>
<evidence type="ECO:0000313" key="4">
    <source>
        <dbReference type="EMBL" id="ODA29107.1"/>
    </source>
</evidence>
<keyword evidence="5" id="KW-1185">Reference proteome</keyword>
<dbReference type="STRING" id="1841610.A6X21_09850"/>
<dbReference type="Pfam" id="PF04151">
    <property type="entry name" value="PPC"/>
    <property type="match status" value="1"/>
</dbReference>
<feature type="region of interest" description="Disordered" evidence="1">
    <location>
        <begin position="769"/>
        <end position="820"/>
    </location>
</feature>
<name>A0A1C3E774_9PLAN</name>
<protein>
    <submittedName>
        <fullName evidence="4">Peptidase</fullName>
    </submittedName>
</protein>
<dbReference type="SUPFAM" id="SSF89260">
    <property type="entry name" value="Collagen-binding domain"/>
    <property type="match status" value="1"/>
</dbReference>
<evidence type="ECO:0000256" key="1">
    <source>
        <dbReference type="SAM" id="MobiDB-lite"/>
    </source>
</evidence>
<feature type="domain" description="Peptidase C-terminal archaeal/bacterial" evidence="3">
    <location>
        <begin position="344"/>
        <end position="414"/>
    </location>
</feature>
<proteinExistence type="predicted"/>
<dbReference type="InterPro" id="IPR013783">
    <property type="entry name" value="Ig-like_fold"/>
</dbReference>
<organism evidence="4 5">
    <name type="scientific">Planctopirus hydrillae</name>
    <dbReference type="NCBI Taxonomy" id="1841610"/>
    <lineage>
        <taxon>Bacteria</taxon>
        <taxon>Pseudomonadati</taxon>
        <taxon>Planctomycetota</taxon>
        <taxon>Planctomycetia</taxon>
        <taxon>Planctomycetales</taxon>
        <taxon>Planctomycetaceae</taxon>
        <taxon>Planctopirus</taxon>
    </lineage>
</organism>
<evidence type="ECO:0000313" key="5">
    <source>
        <dbReference type="Proteomes" id="UP000094828"/>
    </source>
</evidence>
<evidence type="ECO:0000259" key="3">
    <source>
        <dbReference type="Pfam" id="PF04151"/>
    </source>
</evidence>
<dbReference type="Proteomes" id="UP000094828">
    <property type="component" value="Unassembled WGS sequence"/>
</dbReference>
<dbReference type="EMBL" id="LYDR01000144">
    <property type="protein sequence ID" value="ODA29107.1"/>
    <property type="molecule type" value="Genomic_DNA"/>
</dbReference>
<feature type="chain" id="PRO_5008672848" evidence="2">
    <location>
        <begin position="26"/>
        <end position="820"/>
    </location>
</feature>
<feature type="compositionally biased region" description="Pro residues" evidence="1">
    <location>
        <begin position="775"/>
        <end position="785"/>
    </location>
</feature>
<feature type="compositionally biased region" description="Low complexity" evidence="1">
    <location>
        <begin position="800"/>
        <end position="812"/>
    </location>
</feature>
<keyword evidence="2" id="KW-0732">Signal</keyword>
<dbReference type="Gene3D" id="2.60.40.10">
    <property type="entry name" value="Immunoglobulins"/>
    <property type="match status" value="1"/>
</dbReference>
<dbReference type="RefSeq" id="WP_068850373.1">
    <property type="nucleotide sequence ID" value="NZ_LYDR01000144.1"/>
</dbReference>
<dbReference type="OrthoDB" id="237792at2"/>
<reference evidence="4 5" key="1">
    <citation type="submission" date="2016-05" db="EMBL/GenBank/DDBJ databases">
        <title>Genomic and physiological characterization of Planctopirus sp. isolated from fresh water lake.</title>
        <authorList>
            <person name="Subhash Y."/>
            <person name="Ramana C."/>
        </authorList>
    </citation>
    <scope>NUCLEOTIDE SEQUENCE [LARGE SCALE GENOMIC DNA]</scope>
    <source>
        <strain evidence="4 5">JC280</strain>
    </source>
</reference>
<evidence type="ECO:0000256" key="2">
    <source>
        <dbReference type="SAM" id="SignalP"/>
    </source>
</evidence>
<dbReference type="InterPro" id="IPR007280">
    <property type="entry name" value="Peptidase_C_arc/bac"/>
</dbReference>
<comment type="caution">
    <text evidence="4">The sequence shown here is derived from an EMBL/GenBank/DDBJ whole genome shotgun (WGS) entry which is preliminary data.</text>
</comment>